<dbReference type="RefSeq" id="WP_025908813.1">
    <property type="nucleotide sequence ID" value="NZ_KQ758627.1"/>
</dbReference>
<dbReference type="GeneID" id="93683507"/>
<protein>
    <submittedName>
        <fullName evidence="1">Uncharacterized protein</fullName>
    </submittedName>
</protein>
<dbReference type="EMBL" id="LNQP01000002">
    <property type="protein sequence ID" value="KSU89773.1"/>
    <property type="molecule type" value="Genomic_DNA"/>
</dbReference>
<gene>
    <name evidence="1" type="ORF">AS180_01355</name>
</gene>
<name>A0A0V8JSE2_9BACI</name>
<dbReference type="AlphaFoldDB" id="A0A0V8JSE2"/>
<evidence type="ECO:0000313" key="1">
    <source>
        <dbReference type="EMBL" id="KSU89773.1"/>
    </source>
</evidence>
<comment type="caution">
    <text evidence="1">The sequence shown here is derived from an EMBL/GenBank/DDBJ whole genome shotgun (WGS) entry which is preliminary data.</text>
</comment>
<accession>A0A0V8JSE2</accession>
<evidence type="ECO:0000313" key="2">
    <source>
        <dbReference type="Proteomes" id="UP000053681"/>
    </source>
</evidence>
<dbReference type="Proteomes" id="UP000053681">
    <property type="component" value="Unassembled WGS sequence"/>
</dbReference>
<proteinExistence type="predicted"/>
<reference evidence="1 2" key="1">
    <citation type="submission" date="2015-11" db="EMBL/GenBank/DDBJ databases">
        <title>Bacillus caseinolyticus sp nov.</title>
        <authorList>
            <person name="Dastager S.G."/>
            <person name="Mawlankar R."/>
        </authorList>
    </citation>
    <scope>NUCLEOTIDE SEQUENCE [LARGE SCALE GENOMIC DNA]</scope>
    <source>
        <strain evidence="1 2">SGD-V-76</strain>
    </source>
</reference>
<sequence length="106" mass="12557">MTLDDVWSSFFSHFTRNKLIEQVEKKEITHVPFLYITSSKGDRHQIEKWIHIASETATTNAKVTWQTEFVRHATSIYVYRHRFFVPQRKSFCCGNVCGTDCTRLRL</sequence>
<organism evidence="1 2">
    <name type="scientific">Priestia veravalensis</name>
    <dbReference type="NCBI Taxonomy" id="1414648"/>
    <lineage>
        <taxon>Bacteria</taxon>
        <taxon>Bacillati</taxon>
        <taxon>Bacillota</taxon>
        <taxon>Bacilli</taxon>
        <taxon>Bacillales</taxon>
        <taxon>Bacillaceae</taxon>
        <taxon>Priestia</taxon>
    </lineage>
</organism>
<keyword evidence="2" id="KW-1185">Reference proteome</keyword>